<organism evidence="2 3">
    <name type="scientific">Nostocoides jenkinsii Ben 74</name>
    <dbReference type="NCBI Taxonomy" id="1193518"/>
    <lineage>
        <taxon>Bacteria</taxon>
        <taxon>Bacillati</taxon>
        <taxon>Actinomycetota</taxon>
        <taxon>Actinomycetes</taxon>
        <taxon>Micrococcales</taxon>
        <taxon>Intrasporangiaceae</taxon>
        <taxon>Nostocoides</taxon>
    </lineage>
</organism>
<evidence type="ECO:0000313" key="3">
    <source>
        <dbReference type="Proteomes" id="UP000035720"/>
    </source>
</evidence>
<sequence>MASTTPVFDIKSALTSGTPFYAALGMTDLAVEKVREAGARATEQANKSGAEIGDLPTQASDRFAEFRKQLAAAPATVKETSAQAFETAIEFYEDLATRGEKVVDRIRNQSATKELMEQFKNTEAQAKGAATAARKSVASIEESAKAAFTTGANEVSKVAEKLVDGLSDEAKSTVADVKAGAERTAAAAKSTATTARKTTKTATAKAKATSTSARKTAVAAAEAAKDATAKVGA</sequence>
<dbReference type="OrthoDB" id="5146913at2"/>
<dbReference type="EMBL" id="CAJC01000180">
    <property type="protein sequence ID" value="CCI54300.1"/>
    <property type="molecule type" value="Genomic_DNA"/>
</dbReference>
<comment type="caution">
    <text evidence="2">The sequence shown here is derived from an EMBL/GenBank/DDBJ whole genome shotgun (WGS) entry which is preliminary data.</text>
</comment>
<reference evidence="2 3" key="1">
    <citation type="journal article" date="2013" name="ISME J.">
        <title>A metabolic model for members of the genus Tetrasphaera involved in enhanced biological phosphorus removal.</title>
        <authorList>
            <person name="Kristiansen R."/>
            <person name="Nguyen H.T.T."/>
            <person name="Saunders A.M."/>
            <person name="Nielsen J.L."/>
            <person name="Wimmer R."/>
            <person name="Le V.Q."/>
            <person name="McIlroy S.J."/>
            <person name="Petrovski S."/>
            <person name="Seviour R.J."/>
            <person name="Calteau A."/>
            <person name="Nielsen K.L."/>
            <person name="Nielsen P.H."/>
        </authorList>
    </citation>
    <scope>NUCLEOTIDE SEQUENCE [LARGE SCALE GENOMIC DNA]</scope>
    <source>
        <strain evidence="2 3">Ben 74</strain>
    </source>
</reference>
<proteinExistence type="predicted"/>
<evidence type="ECO:0000313" key="2">
    <source>
        <dbReference type="EMBL" id="CCI54300.1"/>
    </source>
</evidence>
<feature type="region of interest" description="Disordered" evidence="1">
    <location>
        <begin position="186"/>
        <end position="214"/>
    </location>
</feature>
<dbReference type="STRING" id="1193518.BN13_670030"/>
<keyword evidence="3" id="KW-1185">Reference proteome</keyword>
<dbReference type="AlphaFoldDB" id="A0A077MEB5"/>
<name>A0A077MEB5_9MICO</name>
<accession>A0A077MEB5</accession>
<protein>
    <submittedName>
        <fullName evidence="2">Uncharacterized protein</fullName>
    </submittedName>
</protein>
<dbReference type="Proteomes" id="UP000035720">
    <property type="component" value="Unassembled WGS sequence"/>
</dbReference>
<dbReference type="RefSeq" id="WP_048546807.1">
    <property type="nucleotide sequence ID" value="NZ_HF571038.1"/>
</dbReference>
<evidence type="ECO:0000256" key="1">
    <source>
        <dbReference type="SAM" id="MobiDB-lite"/>
    </source>
</evidence>
<gene>
    <name evidence="2" type="ORF">BN13_670030</name>
</gene>